<dbReference type="FunFam" id="2.60.40.10:FF:000552">
    <property type="entry name" value="Related to glucoamylase"/>
    <property type="match status" value="1"/>
</dbReference>
<dbReference type="SUPFAM" id="SSF49452">
    <property type="entry name" value="Starch-binding domain-like"/>
    <property type="match status" value="1"/>
</dbReference>
<evidence type="ECO:0000256" key="5">
    <source>
        <dbReference type="ARBA" id="ARBA00017303"/>
    </source>
</evidence>
<sequence length="639" mass="68333">MRIRKRLAAPLAALLSAALVPLTATPAAAAPPGGRDVIVNLFMWPWDSVAAECTDVLGPAGYGGVQVSPPQDSLKRSGDHPWWEIYQPAGYTLTGRMGDRAAFKRMVDACHAAGVKVYADAVINHMTGQGATSYGGASFTKYNYPGTYSPADFHRYPEHCGNADNLIHDGDYTGSARNVQNCELVGLADLNTGSTYVRDRIAAYLNDLTGLGVDGFRIDAAKHIAPDDLAAIYGRLNGSPYIVQEVIPGAGEAVRPDQYTGIGDVLEFQYGRYLKERFRGGIADLRTFGETWSGMQPSGRSITFVANHDTERNGSTLSYKDGAAYTLANIFQLAWDYGTPQVYSGFEFTGYDDSPPSFADGRVRPVTCGGGGWHCPHRSPAIRGMVGFHNAVKGTPVANWTAPTGDVIAFSRGARGWIAINNGAAPYTGTFPTGLPAGTYGDVIGGAAVTVTGAGTATVTVPAKGAVAIHVGGPAPAPAVAVGFNVEATTYWGQNVYVVGSVPALGNWDPANAVPLSPATYPVWRASVNLPPATTFEYKYIKRNPDGTVTWESDPNRRYTTPASGAVALNDTWRLPRDRPGTRATEISQRRRGPFRSRTPFRFRAVVSVPCALRTSLPRSSRCESWPSSPPAEVRWACR</sequence>
<dbReference type="SUPFAM" id="SSF51445">
    <property type="entry name" value="(Trans)glycosidases"/>
    <property type="match status" value="1"/>
</dbReference>
<dbReference type="Pfam" id="PF02806">
    <property type="entry name" value="Alpha-amylase_C"/>
    <property type="match status" value="1"/>
</dbReference>
<evidence type="ECO:0000256" key="4">
    <source>
        <dbReference type="ARBA" id="ARBA00012595"/>
    </source>
</evidence>
<keyword evidence="9 12" id="KW-0119">Carbohydrate metabolism</keyword>
<keyword evidence="7 12" id="KW-0378">Hydrolase</keyword>
<evidence type="ECO:0000259" key="14">
    <source>
        <dbReference type="PROSITE" id="PS51166"/>
    </source>
</evidence>
<gene>
    <name evidence="15" type="ORF">FHX40_2505</name>
</gene>
<feature type="signal peptide" evidence="13">
    <location>
        <begin position="1"/>
        <end position="29"/>
    </location>
</feature>
<feature type="chain" id="PRO_5021922220" description="Alpha-amylase" evidence="13">
    <location>
        <begin position="30"/>
        <end position="639"/>
    </location>
</feature>
<evidence type="ECO:0000256" key="3">
    <source>
        <dbReference type="ARBA" id="ARBA00008061"/>
    </source>
</evidence>
<evidence type="ECO:0000313" key="15">
    <source>
        <dbReference type="EMBL" id="TQM75787.1"/>
    </source>
</evidence>
<dbReference type="Proteomes" id="UP000319213">
    <property type="component" value="Unassembled WGS sequence"/>
</dbReference>
<evidence type="ECO:0000256" key="11">
    <source>
        <dbReference type="RuleBase" id="RU003615"/>
    </source>
</evidence>
<dbReference type="InterPro" id="IPR006046">
    <property type="entry name" value="Alpha_amylase"/>
</dbReference>
<proteinExistence type="inferred from homology"/>
<comment type="catalytic activity">
    <reaction evidence="1 12">
        <text>Endohydrolysis of (1-&gt;4)-alpha-D-glucosidic linkages in polysaccharides containing three or more (1-&gt;4)-alpha-linked D-glucose units.</text>
        <dbReference type="EC" id="3.2.1.1"/>
    </reaction>
</comment>
<dbReference type="InterPro" id="IPR013780">
    <property type="entry name" value="Glyco_hydro_b"/>
</dbReference>
<keyword evidence="10 12" id="KW-0326">Glycosidase</keyword>
<organism evidence="15 16">
    <name type="scientific">Thermopolyspora flexuosa</name>
    <dbReference type="NCBI Taxonomy" id="103836"/>
    <lineage>
        <taxon>Bacteria</taxon>
        <taxon>Bacillati</taxon>
        <taxon>Actinomycetota</taxon>
        <taxon>Actinomycetes</taxon>
        <taxon>Streptosporangiales</taxon>
        <taxon>Streptosporangiaceae</taxon>
        <taxon>Thermopolyspora</taxon>
    </lineage>
</organism>
<dbReference type="SMART" id="SM00642">
    <property type="entry name" value="Aamy"/>
    <property type="match status" value="1"/>
</dbReference>
<dbReference type="RefSeq" id="WP_211350244.1">
    <property type="nucleotide sequence ID" value="NZ_BMPV01000001.1"/>
</dbReference>
<dbReference type="Gene3D" id="2.60.40.1180">
    <property type="entry name" value="Golgi alpha-mannosidase II"/>
    <property type="match status" value="1"/>
</dbReference>
<keyword evidence="8" id="KW-0106">Calcium</keyword>
<evidence type="ECO:0000256" key="6">
    <source>
        <dbReference type="ARBA" id="ARBA00022723"/>
    </source>
</evidence>
<dbReference type="GO" id="GO:0005975">
    <property type="term" value="P:carbohydrate metabolic process"/>
    <property type="evidence" value="ECO:0007669"/>
    <property type="project" value="InterPro"/>
</dbReference>
<evidence type="ECO:0000313" key="16">
    <source>
        <dbReference type="Proteomes" id="UP000319213"/>
    </source>
</evidence>
<dbReference type="Pfam" id="PF00686">
    <property type="entry name" value="CBM_20"/>
    <property type="match status" value="1"/>
</dbReference>
<dbReference type="InterPro" id="IPR017853">
    <property type="entry name" value="GH"/>
</dbReference>
<protein>
    <recommendedName>
        <fullName evidence="5 12">Alpha-amylase</fullName>
        <ecNumber evidence="4 12">3.2.1.1</ecNumber>
    </recommendedName>
</protein>
<dbReference type="EC" id="3.2.1.1" evidence="4 12"/>
<dbReference type="AlphaFoldDB" id="A0A543IZ03"/>
<name>A0A543IZ03_9ACTN</name>
<evidence type="ECO:0000256" key="7">
    <source>
        <dbReference type="ARBA" id="ARBA00022801"/>
    </source>
</evidence>
<dbReference type="InterPro" id="IPR002044">
    <property type="entry name" value="CBM20"/>
</dbReference>
<evidence type="ECO:0000256" key="13">
    <source>
        <dbReference type="SAM" id="SignalP"/>
    </source>
</evidence>
<evidence type="ECO:0000256" key="10">
    <source>
        <dbReference type="ARBA" id="ARBA00023295"/>
    </source>
</evidence>
<dbReference type="GO" id="GO:0004556">
    <property type="term" value="F:alpha-amylase activity"/>
    <property type="evidence" value="ECO:0007669"/>
    <property type="project" value="UniProtKB-UniRule"/>
</dbReference>
<dbReference type="InterPro" id="IPR031319">
    <property type="entry name" value="A-amylase_C"/>
</dbReference>
<comment type="caution">
    <text evidence="15">The sequence shown here is derived from an EMBL/GenBank/DDBJ whole genome shotgun (WGS) entry which is preliminary data.</text>
</comment>
<keyword evidence="16" id="KW-1185">Reference proteome</keyword>
<dbReference type="CDD" id="cd11317">
    <property type="entry name" value="AmyAc_bac_euk_AmyA"/>
    <property type="match status" value="1"/>
</dbReference>
<dbReference type="EMBL" id="VFPQ01000001">
    <property type="protein sequence ID" value="TQM75787.1"/>
    <property type="molecule type" value="Genomic_DNA"/>
</dbReference>
<dbReference type="SMART" id="SM00632">
    <property type="entry name" value="Aamy_C"/>
    <property type="match status" value="1"/>
</dbReference>
<evidence type="ECO:0000256" key="2">
    <source>
        <dbReference type="ARBA" id="ARBA00001913"/>
    </source>
</evidence>
<dbReference type="PANTHER" id="PTHR43447">
    <property type="entry name" value="ALPHA-AMYLASE"/>
    <property type="match status" value="1"/>
</dbReference>
<dbReference type="GO" id="GO:0046872">
    <property type="term" value="F:metal ion binding"/>
    <property type="evidence" value="ECO:0007669"/>
    <property type="project" value="UniProtKB-KW"/>
</dbReference>
<evidence type="ECO:0000256" key="1">
    <source>
        <dbReference type="ARBA" id="ARBA00000548"/>
    </source>
</evidence>
<keyword evidence="6" id="KW-0479">Metal-binding</keyword>
<dbReference type="GO" id="GO:2001070">
    <property type="term" value="F:starch binding"/>
    <property type="evidence" value="ECO:0007669"/>
    <property type="project" value="InterPro"/>
</dbReference>
<evidence type="ECO:0000256" key="9">
    <source>
        <dbReference type="ARBA" id="ARBA00023277"/>
    </source>
</evidence>
<reference evidence="15 16" key="1">
    <citation type="submission" date="2019-06" db="EMBL/GenBank/DDBJ databases">
        <title>Sequencing the genomes of 1000 actinobacteria strains.</title>
        <authorList>
            <person name="Klenk H.-P."/>
        </authorList>
    </citation>
    <scope>NUCLEOTIDE SEQUENCE [LARGE SCALE GENOMIC DNA]</scope>
    <source>
        <strain evidence="15 16">DSM 43186</strain>
    </source>
</reference>
<dbReference type="Gene3D" id="2.60.40.10">
    <property type="entry name" value="Immunoglobulins"/>
    <property type="match status" value="1"/>
</dbReference>
<dbReference type="Gene3D" id="3.20.20.80">
    <property type="entry name" value="Glycosidases"/>
    <property type="match status" value="1"/>
</dbReference>
<dbReference type="SUPFAM" id="SSF51011">
    <property type="entry name" value="Glycosyl hydrolase domain"/>
    <property type="match status" value="1"/>
</dbReference>
<dbReference type="InterPro" id="IPR006047">
    <property type="entry name" value="GH13_cat_dom"/>
</dbReference>
<dbReference type="PROSITE" id="PS51166">
    <property type="entry name" value="CBM20"/>
    <property type="match status" value="1"/>
</dbReference>
<accession>A0A543IZ03</accession>
<dbReference type="SMART" id="SM01065">
    <property type="entry name" value="CBM_2"/>
    <property type="match status" value="1"/>
</dbReference>
<keyword evidence="13" id="KW-0732">Signal</keyword>
<feature type="domain" description="CBM20" evidence="14">
    <location>
        <begin position="474"/>
        <end position="575"/>
    </location>
</feature>
<evidence type="ECO:0000256" key="8">
    <source>
        <dbReference type="ARBA" id="ARBA00022837"/>
    </source>
</evidence>
<dbReference type="InterPro" id="IPR013784">
    <property type="entry name" value="Carb-bd-like_fold"/>
</dbReference>
<dbReference type="InterPro" id="IPR013783">
    <property type="entry name" value="Ig-like_fold"/>
</dbReference>
<comment type="similarity">
    <text evidence="3 11">Belongs to the glycosyl hydrolase 13 family.</text>
</comment>
<evidence type="ECO:0000256" key="12">
    <source>
        <dbReference type="RuleBase" id="RU361134"/>
    </source>
</evidence>
<dbReference type="InterPro" id="IPR006048">
    <property type="entry name" value="A-amylase/branching_C"/>
</dbReference>
<comment type="cofactor">
    <cofactor evidence="2">
        <name>Ca(2+)</name>
        <dbReference type="ChEBI" id="CHEBI:29108"/>
    </cofactor>
</comment>
<dbReference type="CDD" id="cd05808">
    <property type="entry name" value="CBM20_alpha_amylase"/>
    <property type="match status" value="1"/>
</dbReference>
<dbReference type="PRINTS" id="PR00110">
    <property type="entry name" value="ALPHAAMYLASE"/>
</dbReference>
<dbReference type="Pfam" id="PF00128">
    <property type="entry name" value="Alpha-amylase"/>
    <property type="match status" value="1"/>
</dbReference>